<sequence>MQKSSCTPNIVKNSLKMLIYFHVNSAFSLVFASLWDTIRLLHLPPLLQLLDARDFGLYFPFPSVGRRAGRDSGVFVFSQQKPFEEFLALWGDVEKSTVILLRQAKRYSDISPRNHVWTINFR</sequence>
<evidence type="ECO:0000313" key="2">
    <source>
        <dbReference type="EMBL" id="VFJ70211.1"/>
    </source>
</evidence>
<dbReference type="EMBL" id="CAADFL010000519">
    <property type="protein sequence ID" value="VFK18016.1"/>
    <property type="molecule type" value="Genomic_DNA"/>
</dbReference>
<dbReference type="AlphaFoldDB" id="A0A450WLV6"/>
<reference evidence="4" key="1">
    <citation type="submission" date="2019-02" db="EMBL/GenBank/DDBJ databases">
        <authorList>
            <person name="Gruber-Vodicka R. H."/>
            <person name="Seah K. B. B."/>
        </authorList>
    </citation>
    <scope>NUCLEOTIDE SEQUENCE</scope>
    <source>
        <strain evidence="2">BECK_BZ163</strain>
        <strain evidence="4">BECK_BZ164</strain>
        <strain evidence="3">BECK_BZ165</strain>
    </source>
</reference>
<name>A0A450WLV6_9GAMM</name>
<evidence type="ECO:0000313" key="4">
    <source>
        <dbReference type="EMBL" id="VFK18016.1"/>
    </source>
</evidence>
<proteinExistence type="predicted"/>
<evidence type="ECO:0000313" key="3">
    <source>
        <dbReference type="EMBL" id="VFJ75850.1"/>
    </source>
</evidence>
<keyword evidence="1" id="KW-1133">Transmembrane helix</keyword>
<evidence type="ECO:0000256" key="1">
    <source>
        <dbReference type="SAM" id="Phobius"/>
    </source>
</evidence>
<feature type="transmembrane region" description="Helical" evidence="1">
    <location>
        <begin position="17"/>
        <end position="35"/>
    </location>
</feature>
<dbReference type="EMBL" id="CAADFA010000886">
    <property type="protein sequence ID" value="VFJ75850.1"/>
    <property type="molecule type" value="Genomic_DNA"/>
</dbReference>
<organism evidence="4">
    <name type="scientific">Candidatus Kentrum sp. FM</name>
    <dbReference type="NCBI Taxonomy" id="2126340"/>
    <lineage>
        <taxon>Bacteria</taxon>
        <taxon>Pseudomonadati</taxon>
        <taxon>Pseudomonadota</taxon>
        <taxon>Gammaproteobacteria</taxon>
        <taxon>Candidatus Kentrum</taxon>
    </lineage>
</organism>
<dbReference type="EMBL" id="CAADEZ010000537">
    <property type="protein sequence ID" value="VFJ70211.1"/>
    <property type="molecule type" value="Genomic_DNA"/>
</dbReference>
<gene>
    <name evidence="2" type="ORF">BECKFM1743A_GA0114220_105374</name>
    <name evidence="4" type="ORF">BECKFM1743B_GA0114221_105194</name>
    <name evidence="3" type="ORF">BECKFM1743C_GA0114222_108861</name>
</gene>
<keyword evidence="1" id="KW-0472">Membrane</keyword>
<keyword evidence="1" id="KW-0812">Transmembrane</keyword>
<accession>A0A450WLV6</accession>
<protein>
    <submittedName>
        <fullName evidence="4">Uncharacterized protein</fullName>
    </submittedName>
</protein>